<feature type="region of interest" description="Disordered" evidence="1">
    <location>
        <begin position="13"/>
        <end position="88"/>
    </location>
</feature>
<evidence type="ECO:0000313" key="3">
    <source>
        <dbReference type="WBParaSite" id="PTRK_0000145400.1"/>
    </source>
</evidence>
<accession>A0A0N4Z3F4</accession>
<name>A0A0N4Z3F4_PARTI</name>
<evidence type="ECO:0000256" key="1">
    <source>
        <dbReference type="SAM" id="MobiDB-lite"/>
    </source>
</evidence>
<organism evidence="2 3">
    <name type="scientific">Parastrongyloides trichosuri</name>
    <name type="common">Possum-specific nematode worm</name>
    <dbReference type="NCBI Taxonomy" id="131310"/>
    <lineage>
        <taxon>Eukaryota</taxon>
        <taxon>Metazoa</taxon>
        <taxon>Ecdysozoa</taxon>
        <taxon>Nematoda</taxon>
        <taxon>Chromadorea</taxon>
        <taxon>Rhabditida</taxon>
        <taxon>Tylenchina</taxon>
        <taxon>Panagrolaimomorpha</taxon>
        <taxon>Strongyloidoidea</taxon>
        <taxon>Strongyloididae</taxon>
        <taxon>Parastrongyloides</taxon>
    </lineage>
</organism>
<feature type="compositionally biased region" description="Basic and acidic residues" evidence="1">
    <location>
        <begin position="61"/>
        <end position="79"/>
    </location>
</feature>
<keyword evidence="2" id="KW-1185">Reference proteome</keyword>
<dbReference type="WBParaSite" id="PTRK_0000145400.1">
    <property type="protein sequence ID" value="PTRK_0000145400.1"/>
    <property type="gene ID" value="PTRK_0000145400"/>
</dbReference>
<dbReference type="Proteomes" id="UP000038045">
    <property type="component" value="Unplaced"/>
</dbReference>
<feature type="compositionally biased region" description="Basic residues" evidence="1">
    <location>
        <begin position="32"/>
        <end position="53"/>
    </location>
</feature>
<reference evidence="3" key="1">
    <citation type="submission" date="2017-02" db="UniProtKB">
        <authorList>
            <consortium name="WormBaseParasite"/>
        </authorList>
    </citation>
    <scope>IDENTIFICATION</scope>
</reference>
<evidence type="ECO:0000313" key="2">
    <source>
        <dbReference type="Proteomes" id="UP000038045"/>
    </source>
</evidence>
<dbReference type="AlphaFoldDB" id="A0A0N4Z3F4"/>
<sequence>MADLALATDKIRAAVGENSDLHRRRLGSEHRQQRRQAGRRHRLDQVGRLRRPGRGPSGPDDGLHAGQAEDRGRHDDRPEAGSAAQGLTTGLGLMINGAAPMGPRRFRLGGWLAPGWGRRGSFYPALSGGFLWW</sequence>
<protein>
    <submittedName>
        <fullName evidence="3">Transcriptional regulator</fullName>
    </submittedName>
</protein>
<proteinExistence type="predicted"/>